<accession>A0A3B4XND4</accession>
<protein>
    <submittedName>
        <fullName evidence="1">Uncharacterized protein</fullName>
    </submittedName>
</protein>
<dbReference type="Ensembl" id="ENSSLDT00000018182.1">
    <property type="protein sequence ID" value="ENSSLDP00000017572.1"/>
    <property type="gene ID" value="ENSSLDG00000013873.1"/>
</dbReference>
<keyword evidence="2" id="KW-1185">Reference proteome</keyword>
<evidence type="ECO:0000313" key="2">
    <source>
        <dbReference type="Proteomes" id="UP000261360"/>
    </source>
</evidence>
<sequence length="137" mass="14487">MVLEATVVLATLMDSENMDPTLRTGTPVPNSDKPQDVPDVMELIASSQGSPIIDPPALMQLLSQADHSGGLGVPEEACASATSTPASTTVTRATCWLFIFTANSLGGYGSRIPKKPFTLRTELPLGSHLPVLCYCQK</sequence>
<organism evidence="1 2">
    <name type="scientific">Seriola lalandi dorsalis</name>
    <dbReference type="NCBI Taxonomy" id="1841481"/>
    <lineage>
        <taxon>Eukaryota</taxon>
        <taxon>Metazoa</taxon>
        <taxon>Chordata</taxon>
        <taxon>Craniata</taxon>
        <taxon>Vertebrata</taxon>
        <taxon>Euteleostomi</taxon>
        <taxon>Actinopterygii</taxon>
        <taxon>Neopterygii</taxon>
        <taxon>Teleostei</taxon>
        <taxon>Neoteleostei</taxon>
        <taxon>Acanthomorphata</taxon>
        <taxon>Carangaria</taxon>
        <taxon>Carangiformes</taxon>
        <taxon>Carangidae</taxon>
        <taxon>Seriola</taxon>
    </lineage>
</organism>
<name>A0A3B4XND4_SERLL</name>
<proteinExistence type="predicted"/>
<reference evidence="1" key="2">
    <citation type="submission" date="2025-09" db="UniProtKB">
        <authorList>
            <consortium name="Ensembl"/>
        </authorList>
    </citation>
    <scope>IDENTIFICATION</scope>
</reference>
<dbReference type="STRING" id="1841481.ENSSLDP00000017572"/>
<dbReference type="AlphaFoldDB" id="A0A3B4XND4"/>
<evidence type="ECO:0000313" key="1">
    <source>
        <dbReference type="Ensembl" id="ENSSLDP00000017572.1"/>
    </source>
</evidence>
<reference evidence="1" key="1">
    <citation type="submission" date="2025-08" db="UniProtKB">
        <authorList>
            <consortium name="Ensembl"/>
        </authorList>
    </citation>
    <scope>IDENTIFICATION</scope>
</reference>
<dbReference type="Proteomes" id="UP000261360">
    <property type="component" value="Unplaced"/>
</dbReference>